<feature type="transmembrane region" description="Helical" evidence="6">
    <location>
        <begin position="12"/>
        <end position="36"/>
    </location>
</feature>
<comment type="caution">
    <text evidence="8">The sequence shown here is derived from an EMBL/GenBank/DDBJ whole genome shotgun (WGS) entry which is preliminary data.</text>
</comment>
<comment type="subcellular location">
    <subcellularLocation>
        <location evidence="1">Cell membrane</location>
        <topology evidence="1">Multi-pass membrane protein</topology>
    </subcellularLocation>
</comment>
<keyword evidence="5 6" id="KW-0472">Membrane</keyword>
<reference evidence="8 9" key="1">
    <citation type="submission" date="2020-07" db="EMBL/GenBank/DDBJ databases">
        <title>Characterization and genome sequencing of isolate MD1, a novel member within the family Lachnospiraceae.</title>
        <authorList>
            <person name="Rettenmaier R."/>
            <person name="Di Bello L."/>
            <person name="Zinser C."/>
            <person name="Scheitz K."/>
            <person name="Liebl W."/>
            <person name="Zverlov V."/>
        </authorList>
    </citation>
    <scope>NUCLEOTIDE SEQUENCE [LARGE SCALE GENOMIC DNA]</scope>
    <source>
        <strain evidence="8 9">MD1</strain>
    </source>
</reference>
<feature type="domain" description="Putative aromatic acid exporter C-terminal" evidence="7">
    <location>
        <begin position="155"/>
        <end position="342"/>
    </location>
</feature>
<evidence type="ECO:0000256" key="3">
    <source>
        <dbReference type="ARBA" id="ARBA00022692"/>
    </source>
</evidence>
<dbReference type="InterPro" id="IPR010343">
    <property type="entry name" value="ArAE_1"/>
</dbReference>
<dbReference type="PANTHER" id="PTHR40064:SF1">
    <property type="entry name" value="MEMBRANE PROTEIN"/>
    <property type="match status" value="1"/>
</dbReference>
<evidence type="ECO:0000256" key="5">
    <source>
        <dbReference type="ARBA" id="ARBA00023136"/>
    </source>
</evidence>
<feature type="transmembrane region" description="Helical" evidence="6">
    <location>
        <begin position="127"/>
        <end position="148"/>
    </location>
</feature>
<dbReference type="RefSeq" id="WP_228352589.1">
    <property type="nucleotide sequence ID" value="NZ_JACEGA010000001.1"/>
</dbReference>
<evidence type="ECO:0000313" key="9">
    <source>
        <dbReference type="Proteomes" id="UP000574276"/>
    </source>
</evidence>
<dbReference type="EMBL" id="JACEGA010000001">
    <property type="protein sequence ID" value="MBB2182901.1"/>
    <property type="molecule type" value="Genomic_DNA"/>
</dbReference>
<accession>A0A839K2I4</accession>
<dbReference type="Pfam" id="PF11728">
    <property type="entry name" value="ArAE_1_C"/>
    <property type="match status" value="1"/>
</dbReference>
<evidence type="ECO:0000256" key="6">
    <source>
        <dbReference type="SAM" id="Phobius"/>
    </source>
</evidence>
<proteinExistence type="predicted"/>
<keyword evidence="2" id="KW-1003">Cell membrane</keyword>
<organism evidence="8 9">
    <name type="scientific">Variimorphobacter saccharofermentans</name>
    <dbReference type="NCBI Taxonomy" id="2755051"/>
    <lineage>
        <taxon>Bacteria</taxon>
        <taxon>Bacillati</taxon>
        <taxon>Bacillota</taxon>
        <taxon>Clostridia</taxon>
        <taxon>Lachnospirales</taxon>
        <taxon>Lachnospiraceae</taxon>
        <taxon>Variimorphobacter</taxon>
    </lineage>
</organism>
<dbReference type="InterPro" id="IPR038323">
    <property type="entry name" value="ArAE_1_C_sf"/>
</dbReference>
<dbReference type="Proteomes" id="UP000574276">
    <property type="component" value="Unassembled WGS sequence"/>
</dbReference>
<evidence type="ECO:0000256" key="4">
    <source>
        <dbReference type="ARBA" id="ARBA00022989"/>
    </source>
</evidence>
<name>A0A839K2I4_9FIRM</name>
<dbReference type="Gene3D" id="1.20.120.940">
    <property type="entry name" value="Putative aromatic acid exporter, C-terminal domain"/>
    <property type="match status" value="1"/>
</dbReference>
<keyword evidence="9" id="KW-1185">Reference proteome</keyword>
<protein>
    <submittedName>
        <fullName evidence="8">Aromatic acid exporter family protein</fullName>
    </submittedName>
</protein>
<feature type="transmembrane region" description="Helical" evidence="6">
    <location>
        <begin position="84"/>
        <end position="107"/>
    </location>
</feature>
<dbReference type="InterPro" id="IPR021062">
    <property type="entry name" value="ArAE_1_C"/>
</dbReference>
<keyword evidence="3 6" id="KW-0812">Transmembrane</keyword>
<dbReference type="AlphaFoldDB" id="A0A839K2I4"/>
<evidence type="ECO:0000313" key="8">
    <source>
        <dbReference type="EMBL" id="MBB2182901.1"/>
    </source>
</evidence>
<dbReference type="InterPro" id="IPR052984">
    <property type="entry name" value="UPF0421"/>
</dbReference>
<dbReference type="GO" id="GO:0005886">
    <property type="term" value="C:plasma membrane"/>
    <property type="evidence" value="ECO:0007669"/>
    <property type="project" value="UniProtKB-SubCell"/>
</dbReference>
<evidence type="ECO:0000256" key="1">
    <source>
        <dbReference type="ARBA" id="ARBA00004651"/>
    </source>
</evidence>
<keyword evidence="4 6" id="KW-1133">Transmembrane helix</keyword>
<sequence>MSIKKLLKSVNLLFLLKVGIGSAVSILLAESIGLLYSPSAGIITLLTIQNTKKETIALAIKRMVAFFLATGIIYLLFQMIGYTAVAFGGFVIIFVALCFLFDLKEAISMNAVLMTHFLIEKRMDIPLLLNEISLLLIGMGIGIVINLIMPRYRQKIRTEQHKLEEEMKMALYSLGELLRNKDSCLIQGTANSQIPNRDVQYKLSQINAETLDVQFHRLEHLLEELLKSAYEDAGNTLLNNTRYLVSYLEMRKLQIGVLKEIRKHIDLIPVLLNQTFPIADFFDKTAESFHEMNNVIGLLTKLEELHQGFKKDTLPITREEFEYRAILYQILKDMEYFLMIKRNFILELEKKNMKSYWS</sequence>
<evidence type="ECO:0000256" key="2">
    <source>
        <dbReference type="ARBA" id="ARBA00022475"/>
    </source>
</evidence>
<evidence type="ECO:0000259" key="7">
    <source>
        <dbReference type="Pfam" id="PF11728"/>
    </source>
</evidence>
<dbReference type="Pfam" id="PF06081">
    <property type="entry name" value="ArAE_1"/>
    <property type="match status" value="1"/>
</dbReference>
<dbReference type="PANTHER" id="PTHR40064">
    <property type="entry name" value="MEMBRANE PROTEIN-RELATED"/>
    <property type="match status" value="1"/>
</dbReference>
<feature type="transmembrane region" description="Helical" evidence="6">
    <location>
        <begin position="56"/>
        <end position="77"/>
    </location>
</feature>
<gene>
    <name evidence="8" type="ORF">H0486_08430</name>
</gene>